<keyword evidence="2" id="KW-0812">Transmembrane</keyword>
<gene>
    <name evidence="4" type="ORF">H7K45_30670</name>
</gene>
<evidence type="ECO:0000256" key="3">
    <source>
        <dbReference type="SAM" id="SignalP"/>
    </source>
</evidence>
<feature type="region of interest" description="Disordered" evidence="1">
    <location>
        <begin position="30"/>
        <end position="50"/>
    </location>
</feature>
<proteinExistence type="predicted"/>
<evidence type="ECO:0008006" key="6">
    <source>
        <dbReference type="Google" id="ProtNLM"/>
    </source>
</evidence>
<evidence type="ECO:0000256" key="2">
    <source>
        <dbReference type="SAM" id="Phobius"/>
    </source>
</evidence>
<evidence type="ECO:0000313" key="5">
    <source>
        <dbReference type="Proteomes" id="UP001141629"/>
    </source>
</evidence>
<feature type="chain" id="PRO_5040818501" description="GLTT repeat-containing protein" evidence="3">
    <location>
        <begin position="29"/>
        <end position="426"/>
    </location>
</feature>
<dbReference type="RefSeq" id="WP_264000004.1">
    <property type="nucleotide sequence ID" value="NZ_JACKVK010000022.1"/>
</dbReference>
<feature type="transmembrane region" description="Helical" evidence="2">
    <location>
        <begin position="318"/>
        <end position="348"/>
    </location>
</feature>
<reference evidence="4" key="2">
    <citation type="journal article" date="2022" name="BMC Genomics">
        <title>Comparative genome analysis of mycobacteria focusing on tRNA and non-coding RNA.</title>
        <authorList>
            <person name="Behra P.R.K."/>
            <person name="Pettersson B.M.F."/>
            <person name="Ramesh M."/>
            <person name="Das S."/>
            <person name="Dasgupta S."/>
            <person name="Kirsebom L.A."/>
        </authorList>
    </citation>
    <scope>NUCLEOTIDE SEQUENCE</scope>
    <source>
        <strain evidence="4">DSM 44838</strain>
    </source>
</reference>
<dbReference type="EMBL" id="JACKVK010000022">
    <property type="protein sequence ID" value="MCV7424909.1"/>
    <property type="molecule type" value="Genomic_DNA"/>
</dbReference>
<reference evidence="4" key="1">
    <citation type="submission" date="2020-07" db="EMBL/GenBank/DDBJ databases">
        <authorList>
            <person name="Pettersson B.M.F."/>
            <person name="Behra P.R.K."/>
            <person name="Ramesh M."/>
            <person name="Das S."/>
            <person name="Dasgupta S."/>
            <person name="Kirsebom L.A."/>
        </authorList>
    </citation>
    <scope>NUCLEOTIDE SEQUENCE</scope>
    <source>
        <strain evidence="4">DSM 44838</strain>
    </source>
</reference>
<name>A0A9X3BWQ5_9MYCO</name>
<comment type="caution">
    <text evidence="4">The sequence shown here is derived from an EMBL/GenBank/DDBJ whole genome shotgun (WGS) entry which is preliminary data.</text>
</comment>
<evidence type="ECO:0000256" key="1">
    <source>
        <dbReference type="SAM" id="MobiDB-lite"/>
    </source>
</evidence>
<feature type="signal peptide" evidence="3">
    <location>
        <begin position="1"/>
        <end position="28"/>
    </location>
</feature>
<feature type="region of interest" description="Disordered" evidence="1">
    <location>
        <begin position="73"/>
        <end position="155"/>
    </location>
</feature>
<sequence length="426" mass="41668">MSTHLRIAAGACVLSTGFMIAGAGGAVAAAEPDSDASTPSTSTGTAHGPVGTFADNVRKSVETSLHGTVQGVTGTLNTLTKPGQIQSNIPKSPKTTFGGSPTVYGSTAPATDTAPDVATAPDAATTPVDPSTSPVEQSTAPVAAPASQPSPSVNKDPIAPVAKAVTSLGTSLSAVPGVVAGLPTSVTPVSDVLTSIQNVLTSVNETGNSLATVPSDLAGLLGVGTGVTTPTIGAAATGLTRARVVTPDPATPVWSAAPDLPTLLAAPSGPVAAVPAAPVLPLDVATHDAVSPATEAPAPAAAPEESPKSDVLSTVEHVIGAVVATVSLTALAAVALPGILGLLTTCAAGIRVGYRQAKAASSLPDTALARFVGSGPVGVVRSRSQVELRSRATRLAPTATQTIERRPALRVVGSESAATQVLDTAV</sequence>
<feature type="compositionally biased region" description="Low complexity" evidence="1">
    <location>
        <begin position="30"/>
        <end position="46"/>
    </location>
</feature>
<protein>
    <recommendedName>
        <fullName evidence="6">GLTT repeat-containing protein</fullName>
    </recommendedName>
</protein>
<feature type="compositionally biased region" description="Polar residues" evidence="1">
    <location>
        <begin position="73"/>
        <end position="105"/>
    </location>
</feature>
<keyword evidence="2" id="KW-1133">Transmembrane helix</keyword>
<feature type="compositionally biased region" description="Low complexity" evidence="1">
    <location>
        <begin position="106"/>
        <end position="153"/>
    </location>
</feature>
<keyword evidence="5" id="KW-1185">Reference proteome</keyword>
<accession>A0A9X3BWQ5</accession>
<dbReference type="Proteomes" id="UP001141629">
    <property type="component" value="Unassembled WGS sequence"/>
</dbReference>
<keyword evidence="3" id="KW-0732">Signal</keyword>
<dbReference type="AlphaFoldDB" id="A0A9X3BWQ5"/>
<evidence type="ECO:0000313" key="4">
    <source>
        <dbReference type="EMBL" id="MCV7424909.1"/>
    </source>
</evidence>
<organism evidence="4 5">
    <name type="scientific">Mycobacterium yunnanensis</name>
    <dbReference type="NCBI Taxonomy" id="368477"/>
    <lineage>
        <taxon>Bacteria</taxon>
        <taxon>Bacillati</taxon>
        <taxon>Actinomycetota</taxon>
        <taxon>Actinomycetes</taxon>
        <taxon>Mycobacteriales</taxon>
        <taxon>Mycobacteriaceae</taxon>
        <taxon>Mycobacterium</taxon>
    </lineage>
</organism>
<keyword evidence="2" id="KW-0472">Membrane</keyword>